<keyword evidence="2" id="KW-0349">Heme</keyword>
<dbReference type="Proteomes" id="UP001605036">
    <property type="component" value="Unassembled WGS sequence"/>
</dbReference>
<protein>
    <recommendedName>
        <fullName evidence="7">Cytochrome c-552/DMSO reductase-like haem-binding domain-containing protein</fullName>
    </recommendedName>
</protein>
<keyword evidence="6" id="KW-0472">Membrane</keyword>
<dbReference type="Gene3D" id="2.60.40.1190">
    <property type="match status" value="1"/>
</dbReference>
<evidence type="ECO:0000256" key="6">
    <source>
        <dbReference type="SAM" id="Phobius"/>
    </source>
</evidence>
<reference evidence="8 9" key="1">
    <citation type="submission" date="2024-09" db="EMBL/GenBank/DDBJ databases">
        <title>Chromosome-scale assembly of Riccia fluitans.</title>
        <authorList>
            <person name="Paukszto L."/>
            <person name="Sawicki J."/>
            <person name="Karawczyk K."/>
            <person name="Piernik-Szablinska J."/>
            <person name="Szczecinska M."/>
            <person name="Mazdziarz M."/>
        </authorList>
    </citation>
    <scope>NUCLEOTIDE SEQUENCE [LARGE SCALE GENOMIC DNA]</scope>
    <source>
        <strain evidence="8">Rf_01</strain>
        <tissue evidence="8">Aerial parts of the thallus</tissue>
    </source>
</reference>
<feature type="domain" description="Cytochrome c-552/DMSO reductase-like haem-binding" evidence="7">
    <location>
        <begin position="131"/>
        <end position="377"/>
    </location>
</feature>
<dbReference type="CDD" id="cd00241">
    <property type="entry name" value="DOMON_like"/>
    <property type="match status" value="1"/>
</dbReference>
<proteinExistence type="predicted"/>
<feature type="transmembrane region" description="Helical" evidence="6">
    <location>
        <begin position="405"/>
        <end position="427"/>
    </location>
</feature>
<name>A0ABD1YKQ2_9MARC</name>
<dbReference type="GO" id="GO:0046872">
    <property type="term" value="F:metal ion binding"/>
    <property type="evidence" value="ECO:0007669"/>
    <property type="project" value="UniProtKB-KW"/>
</dbReference>
<evidence type="ECO:0000313" key="9">
    <source>
        <dbReference type="Proteomes" id="UP001605036"/>
    </source>
</evidence>
<keyword evidence="9" id="KW-1185">Reference proteome</keyword>
<dbReference type="SMART" id="SM00887">
    <property type="entry name" value="EB_dh"/>
    <property type="match status" value="1"/>
</dbReference>
<dbReference type="AlphaFoldDB" id="A0ABD1YKQ2"/>
<gene>
    <name evidence="8" type="ORF">R1flu_016038</name>
</gene>
<evidence type="ECO:0000256" key="4">
    <source>
        <dbReference type="ARBA" id="ARBA00022982"/>
    </source>
</evidence>
<dbReference type="Pfam" id="PF09459">
    <property type="entry name" value="EB_dh"/>
    <property type="match status" value="1"/>
</dbReference>
<keyword evidence="3" id="KW-0479">Metal-binding</keyword>
<evidence type="ECO:0000256" key="1">
    <source>
        <dbReference type="ARBA" id="ARBA00022448"/>
    </source>
</evidence>
<accession>A0ABD1YKQ2</accession>
<organism evidence="8 9">
    <name type="scientific">Riccia fluitans</name>
    <dbReference type="NCBI Taxonomy" id="41844"/>
    <lineage>
        <taxon>Eukaryota</taxon>
        <taxon>Viridiplantae</taxon>
        <taxon>Streptophyta</taxon>
        <taxon>Embryophyta</taxon>
        <taxon>Marchantiophyta</taxon>
        <taxon>Marchantiopsida</taxon>
        <taxon>Marchantiidae</taxon>
        <taxon>Marchantiales</taxon>
        <taxon>Ricciaceae</taxon>
        <taxon>Riccia</taxon>
    </lineage>
</organism>
<evidence type="ECO:0000256" key="2">
    <source>
        <dbReference type="ARBA" id="ARBA00022617"/>
    </source>
</evidence>
<comment type="caution">
    <text evidence="8">The sequence shown here is derived from an EMBL/GenBank/DDBJ whole genome shotgun (WGS) entry which is preliminary data.</text>
</comment>
<keyword evidence="4" id="KW-0249">Electron transport</keyword>
<evidence type="ECO:0000259" key="7">
    <source>
        <dbReference type="SMART" id="SM00887"/>
    </source>
</evidence>
<dbReference type="InterPro" id="IPR019020">
    <property type="entry name" value="Cyt-c552/DMSO_Rdtase_haem-bd"/>
</dbReference>
<keyword evidence="6" id="KW-1133">Transmembrane helix</keyword>
<evidence type="ECO:0000313" key="8">
    <source>
        <dbReference type="EMBL" id="KAL2631352.1"/>
    </source>
</evidence>
<dbReference type="EMBL" id="JBHFFA010000004">
    <property type="protein sequence ID" value="KAL2631352.1"/>
    <property type="molecule type" value="Genomic_DNA"/>
</dbReference>
<dbReference type="PANTHER" id="PTHR36044:SF1">
    <property type="entry name" value="HEME BINDING PROTEIN"/>
    <property type="match status" value="1"/>
</dbReference>
<sequence>MPNHEVVKQSCREGDHFLIDRGPDLFTPHYLLCSREIKCQAEVHRVSLRLRWQEGIKGSGKEALIIRESLDLSSPELAPLASGKRFPPCNLWRSVSLAHNDGAPAEPCKNDARMTIEAAFRPGIITVDAYTKDWVDIPGYQFLLTQAITADLKSPYPQDSGRMQIKAVHDGRDIFFLVEVPGDYVYEDGQSMGCPSVALMFGIGDDATYHNMGGCQEKSDTCSSSTCAGHEVDIMQFTIGTAIPGRLYGANLLDNLNGTGQDSVGHLDDTYAWNPHCRHVDGLGPNDVKEGVGAQNDWRGAWTHTSVTNEYGMVQGDSPYGKTGTKGFYIFEFARPLRTGDRYQQDVQFTIGDTHRMAAALWYPVGNVQWSPHEHYSANCDWIPLKILSAAGPVSHTLNKVVDTLSILAVVLAFAALGTTFAVGWWLKTNPHATFTSINPL</sequence>
<dbReference type="PANTHER" id="PTHR36044">
    <property type="entry name" value="HEME BINDING PROTEIN"/>
    <property type="match status" value="1"/>
</dbReference>
<keyword evidence="1" id="KW-0813">Transport</keyword>
<evidence type="ECO:0000256" key="5">
    <source>
        <dbReference type="ARBA" id="ARBA00023004"/>
    </source>
</evidence>
<keyword evidence="5" id="KW-0408">Iron</keyword>
<evidence type="ECO:0000256" key="3">
    <source>
        <dbReference type="ARBA" id="ARBA00022723"/>
    </source>
</evidence>
<keyword evidence="6" id="KW-0812">Transmembrane</keyword>